<feature type="transmembrane region" description="Helical" evidence="12">
    <location>
        <begin position="347"/>
        <end position="368"/>
    </location>
</feature>
<dbReference type="PROSITE" id="PS00943">
    <property type="entry name" value="UBIA"/>
    <property type="match status" value="1"/>
</dbReference>
<evidence type="ECO:0000256" key="4">
    <source>
        <dbReference type="ARBA" id="ARBA00022692"/>
    </source>
</evidence>
<protein>
    <recommendedName>
        <fullName evidence="2 11">Protoheme IX farnesyltransferase, mitochondrial</fullName>
        <ecNumber evidence="11">2.5.1.-</ecNumber>
    </recommendedName>
    <alternativeName>
        <fullName evidence="10 11">Heme O synthase</fullName>
    </alternativeName>
</protein>
<dbReference type="GO" id="GO:0008495">
    <property type="term" value="F:protoheme IX farnesyltransferase activity"/>
    <property type="evidence" value="ECO:0007669"/>
    <property type="project" value="InterPro"/>
</dbReference>
<dbReference type="PIRSF" id="PIRSF001773">
    <property type="entry name" value="COX10"/>
    <property type="match status" value="1"/>
</dbReference>
<evidence type="ECO:0000256" key="11">
    <source>
        <dbReference type="PIRNR" id="PIRNR001773"/>
    </source>
</evidence>
<sequence>MSVLRVGHSSMWAQSLPRLACLSHWSTVRYLSTPAGPRVTLNTSPTEFISNVSADQSLSTKQKIAQKARSALSCTDDKSNTLPNNVPFNVKLVDQQDRKIARAKEAKIDSTSRAGIRKTIIDPYLQLCKPRLTVLVVLSAICSYALSPYPATVGELLSLTAGTAMCSASANAINMGREPEFDRKMVRTQARPVVRGLVTPNQAYRFAASVGVLGVSTLLFGVNSTVAALGASNIILYGIIYTGLKRKHIINTWAGALVGAIPPLMGWAAASPLTHPGGWCLAGFLYAWQFPHFNTLSHNIRNEYKDAGYVMTCWKNPKLNARVAFRYSLLMFPLCFGLSYFNVTDWYYQIDSAIVNTWMAFWAFKFWWQQRQNYSKKIMADGIKFNKGLALANVYARKAFWVSVLHLPAVLILAILHKKGRWDWLFNENNNHNKRNS</sequence>
<name>A0A1G4JXJ5_9SACH</name>
<dbReference type="NCBIfam" id="TIGR01473">
    <property type="entry name" value="cyoE_ctaB"/>
    <property type="match status" value="1"/>
</dbReference>
<evidence type="ECO:0000313" key="14">
    <source>
        <dbReference type="Proteomes" id="UP000191024"/>
    </source>
</evidence>
<reference evidence="14" key="1">
    <citation type="submission" date="2016-03" db="EMBL/GenBank/DDBJ databases">
        <authorList>
            <person name="Devillers H."/>
        </authorList>
    </citation>
    <scope>NUCLEOTIDE SEQUENCE [LARGE SCALE GENOMIC DNA]</scope>
</reference>
<evidence type="ECO:0000256" key="12">
    <source>
        <dbReference type="SAM" id="Phobius"/>
    </source>
</evidence>
<dbReference type="AlphaFoldDB" id="A0A1G4JXJ5"/>
<dbReference type="Gene3D" id="1.10.357.140">
    <property type="entry name" value="UbiA prenyltransferase"/>
    <property type="match status" value="1"/>
</dbReference>
<keyword evidence="7 11" id="KW-0496">Mitochondrion</keyword>
<dbReference type="Proteomes" id="UP000191024">
    <property type="component" value="Chromosome F"/>
</dbReference>
<comment type="similarity">
    <text evidence="11">Belongs to the ubiA prenyltransferase family.</text>
</comment>
<dbReference type="EC" id="2.5.1.-" evidence="11"/>
<evidence type="ECO:0000256" key="6">
    <source>
        <dbReference type="ARBA" id="ARBA00022989"/>
    </source>
</evidence>
<dbReference type="EMBL" id="LT598467">
    <property type="protein sequence ID" value="SCU95745.1"/>
    <property type="molecule type" value="Genomic_DNA"/>
</dbReference>
<dbReference type="Pfam" id="PF01040">
    <property type="entry name" value="UbiA"/>
    <property type="match status" value="1"/>
</dbReference>
<evidence type="ECO:0000256" key="1">
    <source>
        <dbReference type="ARBA" id="ARBA00004225"/>
    </source>
</evidence>
<dbReference type="OrthoDB" id="5211at2759"/>
<dbReference type="InterPro" id="IPR000537">
    <property type="entry name" value="UbiA_prenyltransferase"/>
</dbReference>
<keyword evidence="6 12" id="KW-1133">Transmembrane helix</keyword>
<keyword evidence="4 12" id="KW-0812">Transmembrane</keyword>
<dbReference type="InterPro" id="IPR030470">
    <property type="entry name" value="UbiA_prenylTrfase_CS"/>
</dbReference>
<evidence type="ECO:0000256" key="5">
    <source>
        <dbReference type="ARBA" id="ARBA00022946"/>
    </source>
</evidence>
<evidence type="ECO:0000256" key="7">
    <source>
        <dbReference type="ARBA" id="ARBA00023128"/>
    </source>
</evidence>
<dbReference type="InterPro" id="IPR044878">
    <property type="entry name" value="UbiA_sf"/>
</dbReference>
<keyword evidence="5" id="KW-0809">Transit peptide</keyword>
<dbReference type="PANTHER" id="PTHR43448">
    <property type="entry name" value="PROTOHEME IX FARNESYLTRANSFERASE, MITOCHONDRIAL"/>
    <property type="match status" value="1"/>
</dbReference>
<evidence type="ECO:0000256" key="9">
    <source>
        <dbReference type="ARBA" id="ARBA00023136"/>
    </source>
</evidence>
<evidence type="ECO:0000256" key="8">
    <source>
        <dbReference type="ARBA" id="ARBA00023133"/>
    </source>
</evidence>
<gene>
    <name evidence="13" type="ORF">LAMI_0F03598G</name>
</gene>
<comment type="function">
    <text evidence="11">Converts protoheme IX and farnesyl diphosphate to heme O.</text>
</comment>
<dbReference type="PANTHER" id="PTHR43448:SF2">
    <property type="entry name" value="PROTOHEME IX FARNESYLTRANSFERASE, MITOCHONDRIAL"/>
    <property type="match status" value="1"/>
</dbReference>
<keyword evidence="9 11" id="KW-0472">Membrane</keyword>
<dbReference type="STRING" id="1230905.A0A1G4JXJ5"/>
<feature type="transmembrane region" description="Helical" evidence="12">
    <location>
        <begin position="399"/>
        <end position="417"/>
    </location>
</feature>
<evidence type="ECO:0000256" key="10">
    <source>
        <dbReference type="ARBA" id="ARBA00030253"/>
    </source>
</evidence>
<dbReference type="GO" id="GO:0031966">
    <property type="term" value="C:mitochondrial membrane"/>
    <property type="evidence" value="ECO:0007669"/>
    <property type="project" value="UniProtKB-SubCell"/>
</dbReference>
<accession>A0A1G4JXJ5</accession>
<keyword evidence="8 11" id="KW-0350">Heme biosynthesis</keyword>
<keyword evidence="3 11" id="KW-0808">Transferase</keyword>
<dbReference type="InterPro" id="IPR006369">
    <property type="entry name" value="Protohaem_IX_farnesylTrfase"/>
</dbReference>
<evidence type="ECO:0000256" key="2">
    <source>
        <dbReference type="ARBA" id="ARBA00016335"/>
    </source>
</evidence>
<organism evidence="13 14">
    <name type="scientific">Lachancea mirantina</name>
    <dbReference type="NCBI Taxonomy" id="1230905"/>
    <lineage>
        <taxon>Eukaryota</taxon>
        <taxon>Fungi</taxon>
        <taxon>Dikarya</taxon>
        <taxon>Ascomycota</taxon>
        <taxon>Saccharomycotina</taxon>
        <taxon>Saccharomycetes</taxon>
        <taxon>Saccharomycetales</taxon>
        <taxon>Saccharomycetaceae</taxon>
        <taxon>Lachancea</taxon>
    </lineage>
</organism>
<dbReference type="CDD" id="cd13957">
    <property type="entry name" value="PT_UbiA_Cox10"/>
    <property type="match status" value="1"/>
</dbReference>
<keyword evidence="14" id="KW-1185">Reference proteome</keyword>
<comment type="subcellular location">
    <subcellularLocation>
        <location evidence="1">Mitochondrion membrane</location>
        <topology evidence="1">Multi-pass membrane protein</topology>
    </subcellularLocation>
</comment>
<dbReference type="InterPro" id="IPR016315">
    <property type="entry name" value="Protohaem_IX_farnesylTrfase_mt"/>
</dbReference>
<proteinExistence type="inferred from homology"/>
<dbReference type="GO" id="GO:0006784">
    <property type="term" value="P:heme A biosynthetic process"/>
    <property type="evidence" value="ECO:0007669"/>
    <property type="project" value="TreeGrafter"/>
</dbReference>
<evidence type="ECO:0000313" key="13">
    <source>
        <dbReference type="EMBL" id="SCU95745.1"/>
    </source>
</evidence>
<dbReference type="FunFam" id="1.10.357.140:FF:000004">
    <property type="entry name" value="Protoheme IX farnesyltransferase, mitochondrial"/>
    <property type="match status" value="1"/>
</dbReference>
<evidence type="ECO:0000256" key="3">
    <source>
        <dbReference type="ARBA" id="ARBA00022679"/>
    </source>
</evidence>